<organism evidence="7">
    <name type="scientific">Salpingoeca rosetta (strain ATCC 50818 / BSB-021)</name>
    <dbReference type="NCBI Taxonomy" id="946362"/>
    <lineage>
        <taxon>Eukaryota</taxon>
        <taxon>Choanoflagellata</taxon>
        <taxon>Craspedida</taxon>
        <taxon>Salpingoecidae</taxon>
        <taxon>Salpingoeca</taxon>
    </lineage>
</organism>
<evidence type="ECO:0000313" key="6">
    <source>
        <dbReference type="EMBL" id="EGD73395.1"/>
    </source>
</evidence>
<dbReference type="OrthoDB" id="16538at2759"/>
<keyword evidence="3" id="KW-0694">RNA-binding</keyword>
<dbReference type="GO" id="GO:0003743">
    <property type="term" value="F:translation initiation factor activity"/>
    <property type="evidence" value="ECO:0007669"/>
    <property type="project" value="UniProtKB-KW"/>
</dbReference>
<feature type="region of interest" description="Disordered" evidence="5">
    <location>
        <begin position="397"/>
        <end position="427"/>
    </location>
</feature>
<dbReference type="FunCoup" id="F2UAH9">
    <property type="interactions" value="1806"/>
</dbReference>
<keyword evidence="1" id="KW-0963">Cytoplasm</keyword>
<dbReference type="GO" id="GO:0003723">
    <property type="term" value="F:RNA binding"/>
    <property type="evidence" value="ECO:0007669"/>
    <property type="project" value="UniProtKB-KW"/>
</dbReference>
<protein>
    <recommendedName>
        <fullName evidence="8">Eukaryotic translation initiation factor 3 subunit 7</fullName>
    </recommendedName>
</protein>
<keyword evidence="4" id="KW-0648">Protein biosynthesis</keyword>
<dbReference type="RefSeq" id="XP_004993677.1">
    <property type="nucleotide sequence ID" value="XM_004993620.1"/>
</dbReference>
<keyword evidence="2" id="KW-0396">Initiation factor</keyword>
<dbReference type="Pfam" id="PF05091">
    <property type="entry name" value="eIF-3_zeta"/>
    <property type="match status" value="1"/>
</dbReference>
<dbReference type="PANTHER" id="PTHR12399:SF0">
    <property type="entry name" value="EUKARYOTIC TRANSLATION INITIATION FACTOR 3 SUBUNIT D"/>
    <property type="match status" value="1"/>
</dbReference>
<keyword evidence="7" id="KW-1185">Reference proteome</keyword>
<evidence type="ECO:0000256" key="5">
    <source>
        <dbReference type="SAM" id="MobiDB-lite"/>
    </source>
</evidence>
<sequence length="427" mass="49134">MSRNKNIMRDRQRQERQLRAKWNAAAKRRGERYQHRSLGPSTEIKAHWDIIRELEFSKLAKPFLEVEPPKDLHLAGDVHVYNPGLNTIRPKTAKRLHIPARSSRHVALTTSADPVMKTFMEKDAASVFITDDILAAIMVAARSFYSWDVIVHKEGERLVFDKREKSRLDYLTVNENGPNPHFSTDPRHPNHQLNLNREATFVNQHFQEQCWSKETVSMGNPDPTNAARHKVGYRYRLWDLEDDVTMLVRCTHDALVKGKTAKYFASLCSINEWYPDLRQNGWRSRLESQKGAVWAAALKDNSCKISRWVVQAMLAGNRELKMGFVSRASPNSATKHEILTVQPHATAKLAKQLAINMQNGWGIVRSLVDLLLDQEDGDYLIFKDPLKEILKIIAIPENDEEELEGEEGDEGDEEEQEEDMLDDEEFI</sequence>
<name>F2UAH9_SALR5</name>
<dbReference type="KEGG" id="sre:PTSG_05090"/>
<dbReference type="PANTHER" id="PTHR12399">
    <property type="entry name" value="EUKARYOTIC TRANSLATION INITIATION FACTOR 3 SUBUNIT 7"/>
    <property type="match status" value="1"/>
</dbReference>
<dbReference type="STRING" id="946362.F2UAH9"/>
<evidence type="ECO:0000256" key="2">
    <source>
        <dbReference type="ARBA" id="ARBA00022540"/>
    </source>
</evidence>
<evidence type="ECO:0000256" key="1">
    <source>
        <dbReference type="ARBA" id="ARBA00022490"/>
    </source>
</evidence>
<dbReference type="InParanoid" id="F2UAH9"/>
<proteinExistence type="predicted"/>
<reference evidence="6" key="1">
    <citation type="submission" date="2009-08" db="EMBL/GenBank/DDBJ databases">
        <title>Annotation of Salpingoeca rosetta.</title>
        <authorList>
            <consortium name="The Broad Institute Genome Sequencing Platform"/>
            <person name="Russ C."/>
            <person name="Cuomo C."/>
            <person name="Burger G."/>
            <person name="Gray M.W."/>
            <person name="Holland P.W.H."/>
            <person name="King N."/>
            <person name="Lang F.B.F."/>
            <person name="Roger A.J."/>
            <person name="Ruiz-Trillo I."/>
            <person name="Young S.K."/>
            <person name="Zeng Q."/>
            <person name="Gargeya S."/>
            <person name="Alvarado L."/>
            <person name="Berlin A."/>
            <person name="Chapman S.B."/>
            <person name="Chen Z."/>
            <person name="Freedman E."/>
            <person name="Gellesch M."/>
            <person name="Goldberg J."/>
            <person name="Griggs A."/>
            <person name="Gujja S."/>
            <person name="Heilman E."/>
            <person name="Heiman D."/>
            <person name="Howarth C."/>
            <person name="Mehta T."/>
            <person name="Neiman D."/>
            <person name="Pearson M."/>
            <person name="Roberts A."/>
            <person name="Saif S."/>
            <person name="Shea T."/>
            <person name="Shenoy N."/>
            <person name="Sisk P."/>
            <person name="Stolte C."/>
            <person name="Sykes S."/>
            <person name="White J."/>
            <person name="Yandava C."/>
            <person name="Haas B."/>
            <person name="Nusbaum C."/>
            <person name="Birren B."/>
        </authorList>
    </citation>
    <scope>NUCLEOTIDE SEQUENCE [LARGE SCALE GENOMIC DNA]</scope>
    <source>
        <strain evidence="6">ATCC 50818</strain>
    </source>
</reference>
<dbReference type="GeneID" id="16074254"/>
<evidence type="ECO:0000256" key="3">
    <source>
        <dbReference type="ARBA" id="ARBA00022884"/>
    </source>
</evidence>
<evidence type="ECO:0008006" key="8">
    <source>
        <dbReference type="Google" id="ProtNLM"/>
    </source>
</evidence>
<dbReference type="EMBL" id="GL832966">
    <property type="protein sequence ID" value="EGD73395.1"/>
    <property type="molecule type" value="Genomic_DNA"/>
</dbReference>
<dbReference type="AlphaFoldDB" id="F2UAH9"/>
<dbReference type="GO" id="GO:0005852">
    <property type="term" value="C:eukaryotic translation initiation factor 3 complex"/>
    <property type="evidence" value="ECO:0007669"/>
    <property type="project" value="InterPro"/>
</dbReference>
<dbReference type="InterPro" id="IPR007783">
    <property type="entry name" value="eIF3d"/>
</dbReference>
<dbReference type="Proteomes" id="UP000007799">
    <property type="component" value="Unassembled WGS sequence"/>
</dbReference>
<evidence type="ECO:0000256" key="4">
    <source>
        <dbReference type="ARBA" id="ARBA00022917"/>
    </source>
</evidence>
<dbReference type="OMA" id="CKHNGVI"/>
<gene>
    <name evidence="6" type="ORF">PTSG_05090</name>
</gene>
<dbReference type="eggNOG" id="KOG2479">
    <property type="taxonomic scope" value="Eukaryota"/>
</dbReference>
<evidence type="ECO:0000313" key="7">
    <source>
        <dbReference type="Proteomes" id="UP000007799"/>
    </source>
</evidence>
<accession>F2UAH9</accession>